<evidence type="ECO:0000313" key="2">
    <source>
        <dbReference type="EMBL" id="KKU63939.1"/>
    </source>
</evidence>
<dbReference type="EMBL" id="LCNU01000015">
    <property type="protein sequence ID" value="KKU63939.1"/>
    <property type="molecule type" value="Genomic_DNA"/>
</dbReference>
<feature type="transmembrane region" description="Helical" evidence="1">
    <location>
        <begin position="62"/>
        <end position="84"/>
    </location>
</feature>
<feature type="transmembrane region" description="Helical" evidence="1">
    <location>
        <begin position="31"/>
        <end position="50"/>
    </location>
</feature>
<protein>
    <submittedName>
        <fullName evidence="2">Uncharacterized protein</fullName>
    </submittedName>
</protein>
<accession>A0A0G1S367</accession>
<organism evidence="2 3">
    <name type="scientific">Candidatus Amesbacteria bacterium GW2011_GWC1_47_15</name>
    <dbReference type="NCBI Taxonomy" id="1618364"/>
    <lineage>
        <taxon>Bacteria</taxon>
        <taxon>Candidatus Amesiibacteriota</taxon>
    </lineage>
</organism>
<keyword evidence="1" id="KW-1133">Transmembrane helix</keyword>
<evidence type="ECO:0000313" key="3">
    <source>
        <dbReference type="Proteomes" id="UP000034502"/>
    </source>
</evidence>
<sequence length="94" mass="10466">MTRPIVRYIIINNMRTNTQETRENSGRFYKADAKVLGCLATGVYALPRILDFLKPGIDYADLTYALADTGSVVLAISACLLYAASLFTERRKSN</sequence>
<proteinExistence type="predicted"/>
<comment type="caution">
    <text evidence="2">The sequence shown here is derived from an EMBL/GenBank/DDBJ whole genome shotgun (WGS) entry which is preliminary data.</text>
</comment>
<name>A0A0G1S367_9BACT</name>
<dbReference type="AlphaFoldDB" id="A0A0G1S367"/>
<reference evidence="2 3" key="1">
    <citation type="journal article" date="2015" name="Nature">
        <title>rRNA introns, odd ribosomes, and small enigmatic genomes across a large radiation of phyla.</title>
        <authorList>
            <person name="Brown C.T."/>
            <person name="Hug L.A."/>
            <person name="Thomas B.C."/>
            <person name="Sharon I."/>
            <person name="Castelle C.J."/>
            <person name="Singh A."/>
            <person name="Wilkins M.J."/>
            <person name="Williams K.H."/>
            <person name="Banfield J.F."/>
        </authorList>
    </citation>
    <scope>NUCLEOTIDE SEQUENCE [LARGE SCALE GENOMIC DNA]</scope>
</reference>
<dbReference type="Proteomes" id="UP000034502">
    <property type="component" value="Unassembled WGS sequence"/>
</dbReference>
<gene>
    <name evidence="2" type="ORF">UX86_C0015G0029</name>
</gene>
<keyword evidence="1" id="KW-0472">Membrane</keyword>
<keyword evidence="1" id="KW-0812">Transmembrane</keyword>
<evidence type="ECO:0000256" key="1">
    <source>
        <dbReference type="SAM" id="Phobius"/>
    </source>
</evidence>